<dbReference type="EMBL" id="CYPU01000071">
    <property type="protein sequence ID" value="CUH49968.1"/>
    <property type="molecule type" value="Genomic_DNA"/>
</dbReference>
<evidence type="ECO:0000313" key="3">
    <source>
        <dbReference type="Proteomes" id="UP000050783"/>
    </source>
</evidence>
<name>A0A0P1EIQ7_9RHOB</name>
<accession>A0A0P1EIQ7</accession>
<dbReference type="AlphaFoldDB" id="A0A0P1EIQ7"/>
<dbReference type="STRING" id="81569.RUM4293_04185"/>
<dbReference type="Proteomes" id="UP000050783">
    <property type="component" value="Unassembled WGS sequence"/>
</dbReference>
<sequence>MSAKKRMNKHSGRRRFLLSAASFVFSIAVVAILFGGGGWWLLAHPESPVPSHWNPLRELKITAPVTPITRFQLNRALANEVQCRAALADAGANFETMDDLIVDENCGITGRGLLSALVTSGVNAVETSCATTLRLAMWEHHVVQPTARDLLGTQVGRLRHVGSYNCRQMRTAQGQSSGWSSHAKAESIDIVGLQFADRRSLTLLSDWGADGPEGQFLRQIWRGACDWFRVVLGPDFNHLHADHFHLQGPGWGYCQ</sequence>
<feature type="domain" description="Extensin-like C-terminal" evidence="1">
    <location>
        <begin position="82"/>
        <end position="255"/>
    </location>
</feature>
<evidence type="ECO:0000259" key="1">
    <source>
        <dbReference type="Pfam" id="PF06904"/>
    </source>
</evidence>
<proteinExistence type="predicted"/>
<reference evidence="2 3" key="1">
    <citation type="submission" date="2015-09" db="EMBL/GenBank/DDBJ databases">
        <authorList>
            <consortium name="Swine Surveillance"/>
        </authorList>
    </citation>
    <scope>NUCLEOTIDE SEQUENCE [LARGE SCALE GENOMIC DNA]</scope>
    <source>
        <strain evidence="2 3">CECT 4292</strain>
    </source>
</reference>
<gene>
    <name evidence="2" type="ORF">RUA4292_04169</name>
</gene>
<protein>
    <recommendedName>
        <fullName evidence="1">Extensin-like C-terminal domain-containing protein</fullName>
    </recommendedName>
</protein>
<dbReference type="InterPro" id="IPR009683">
    <property type="entry name" value="Extensin-like_C"/>
</dbReference>
<evidence type="ECO:0000313" key="2">
    <source>
        <dbReference type="EMBL" id="CUH49968.1"/>
    </source>
</evidence>
<organism evidence="2 3">
    <name type="scientific">Ruegeria atlantica</name>
    <dbReference type="NCBI Taxonomy" id="81569"/>
    <lineage>
        <taxon>Bacteria</taxon>
        <taxon>Pseudomonadati</taxon>
        <taxon>Pseudomonadota</taxon>
        <taxon>Alphaproteobacteria</taxon>
        <taxon>Rhodobacterales</taxon>
        <taxon>Roseobacteraceae</taxon>
        <taxon>Ruegeria</taxon>
    </lineage>
</organism>
<dbReference type="Pfam" id="PF06904">
    <property type="entry name" value="Extensin-like_C"/>
    <property type="match status" value="1"/>
</dbReference>